<feature type="compositionally biased region" description="Basic and acidic residues" evidence="1">
    <location>
        <begin position="1"/>
        <end position="11"/>
    </location>
</feature>
<reference evidence="2 3" key="2">
    <citation type="journal article" date="2013" name="Plant Cell Physiol.">
        <title>Rice Annotation Project Database (RAP-DB): an integrative and interactive database for rice genomics.</title>
        <authorList>
            <person name="Sakai H."/>
            <person name="Lee S.S."/>
            <person name="Tanaka T."/>
            <person name="Numa H."/>
            <person name="Kim J."/>
            <person name="Kawahara Y."/>
            <person name="Wakimoto H."/>
            <person name="Yang C.C."/>
            <person name="Iwamoto M."/>
            <person name="Abe T."/>
            <person name="Yamada Y."/>
            <person name="Muto A."/>
            <person name="Inokuchi H."/>
            <person name="Ikemura T."/>
            <person name="Matsumoto T."/>
            <person name="Sasaki T."/>
            <person name="Itoh T."/>
        </authorList>
    </citation>
    <scope>NUCLEOTIDE SEQUENCE [LARGE SCALE GENOMIC DNA]</scope>
    <source>
        <strain evidence="3">cv. Nipponbare</strain>
    </source>
</reference>
<feature type="compositionally biased region" description="Polar residues" evidence="1">
    <location>
        <begin position="58"/>
        <end position="70"/>
    </location>
</feature>
<reference evidence="3" key="1">
    <citation type="journal article" date="2005" name="Nature">
        <title>The map-based sequence of the rice genome.</title>
        <authorList>
            <consortium name="International rice genome sequencing project (IRGSP)"/>
            <person name="Matsumoto T."/>
            <person name="Wu J."/>
            <person name="Kanamori H."/>
            <person name="Katayose Y."/>
            <person name="Fujisawa M."/>
            <person name="Namiki N."/>
            <person name="Mizuno H."/>
            <person name="Yamamoto K."/>
            <person name="Antonio B.A."/>
            <person name="Baba T."/>
            <person name="Sakata K."/>
            <person name="Nagamura Y."/>
            <person name="Aoki H."/>
            <person name="Arikawa K."/>
            <person name="Arita K."/>
            <person name="Bito T."/>
            <person name="Chiden Y."/>
            <person name="Fujitsuka N."/>
            <person name="Fukunaka R."/>
            <person name="Hamada M."/>
            <person name="Harada C."/>
            <person name="Hayashi A."/>
            <person name="Hijishita S."/>
            <person name="Honda M."/>
            <person name="Hosokawa S."/>
            <person name="Ichikawa Y."/>
            <person name="Idonuma A."/>
            <person name="Iijima M."/>
            <person name="Ikeda M."/>
            <person name="Ikeno M."/>
            <person name="Ito K."/>
            <person name="Ito S."/>
            <person name="Ito T."/>
            <person name="Ito Y."/>
            <person name="Ito Y."/>
            <person name="Iwabuchi A."/>
            <person name="Kamiya K."/>
            <person name="Karasawa W."/>
            <person name="Kurita K."/>
            <person name="Katagiri S."/>
            <person name="Kikuta A."/>
            <person name="Kobayashi H."/>
            <person name="Kobayashi N."/>
            <person name="Machita K."/>
            <person name="Maehara T."/>
            <person name="Masukawa M."/>
            <person name="Mizubayashi T."/>
            <person name="Mukai Y."/>
            <person name="Nagasaki H."/>
            <person name="Nagata Y."/>
            <person name="Naito S."/>
            <person name="Nakashima M."/>
            <person name="Nakama Y."/>
            <person name="Nakamichi Y."/>
            <person name="Nakamura M."/>
            <person name="Meguro A."/>
            <person name="Negishi M."/>
            <person name="Ohta I."/>
            <person name="Ohta T."/>
            <person name="Okamoto M."/>
            <person name="Ono N."/>
            <person name="Saji S."/>
            <person name="Sakaguchi M."/>
            <person name="Sakai K."/>
            <person name="Shibata M."/>
            <person name="Shimokawa T."/>
            <person name="Song J."/>
            <person name="Takazaki Y."/>
            <person name="Terasawa K."/>
            <person name="Tsugane M."/>
            <person name="Tsuji K."/>
            <person name="Ueda S."/>
            <person name="Waki K."/>
            <person name="Yamagata H."/>
            <person name="Yamamoto M."/>
            <person name="Yamamoto S."/>
            <person name="Yamane H."/>
            <person name="Yoshiki S."/>
            <person name="Yoshihara R."/>
            <person name="Yukawa K."/>
            <person name="Zhong H."/>
            <person name="Yano M."/>
            <person name="Yuan Q."/>
            <person name="Ouyang S."/>
            <person name="Liu J."/>
            <person name="Jones K.M."/>
            <person name="Gansberger K."/>
            <person name="Moffat K."/>
            <person name="Hill J."/>
            <person name="Bera J."/>
            <person name="Fadrosh D."/>
            <person name="Jin S."/>
            <person name="Johri S."/>
            <person name="Kim M."/>
            <person name="Overton L."/>
            <person name="Reardon M."/>
            <person name="Tsitrin T."/>
            <person name="Vuong H."/>
            <person name="Weaver B."/>
            <person name="Ciecko A."/>
            <person name="Tallon L."/>
            <person name="Jackson J."/>
            <person name="Pai G."/>
            <person name="Aken S.V."/>
            <person name="Utterback T."/>
            <person name="Reidmuller S."/>
            <person name="Feldblyum T."/>
            <person name="Hsiao J."/>
            <person name="Zismann V."/>
            <person name="Iobst S."/>
            <person name="de Vazeille A.R."/>
            <person name="Buell C.R."/>
            <person name="Ying K."/>
            <person name="Li Y."/>
            <person name="Lu T."/>
            <person name="Huang Y."/>
            <person name="Zhao Q."/>
            <person name="Feng Q."/>
            <person name="Zhang L."/>
            <person name="Zhu J."/>
            <person name="Weng Q."/>
            <person name="Mu J."/>
            <person name="Lu Y."/>
            <person name="Fan D."/>
            <person name="Liu Y."/>
            <person name="Guan J."/>
            <person name="Zhang Y."/>
            <person name="Yu S."/>
            <person name="Liu X."/>
            <person name="Zhang Y."/>
            <person name="Hong G."/>
            <person name="Han B."/>
            <person name="Choisne N."/>
            <person name="Demange N."/>
            <person name="Orjeda G."/>
            <person name="Samain S."/>
            <person name="Cattolico L."/>
            <person name="Pelletier E."/>
            <person name="Couloux A."/>
            <person name="Segurens B."/>
            <person name="Wincker P."/>
            <person name="D'Hont A."/>
            <person name="Scarpelli C."/>
            <person name="Weissenbach J."/>
            <person name="Salanoubat M."/>
            <person name="Quetier F."/>
            <person name="Yu Y."/>
            <person name="Kim H.R."/>
            <person name="Rambo T."/>
            <person name="Currie J."/>
            <person name="Collura K."/>
            <person name="Luo M."/>
            <person name="Yang T."/>
            <person name="Ammiraju J.S.S."/>
            <person name="Engler F."/>
            <person name="Soderlund C."/>
            <person name="Wing R.A."/>
            <person name="Palmer L.E."/>
            <person name="de la Bastide M."/>
            <person name="Spiegel L."/>
            <person name="Nascimento L."/>
            <person name="Zutavern T."/>
            <person name="O'Shaughnessy A."/>
            <person name="Dike S."/>
            <person name="Dedhia N."/>
            <person name="Preston R."/>
            <person name="Balija V."/>
            <person name="McCombie W.R."/>
            <person name="Chow T."/>
            <person name="Chen H."/>
            <person name="Chung M."/>
            <person name="Chen C."/>
            <person name="Shaw J."/>
            <person name="Wu H."/>
            <person name="Hsiao K."/>
            <person name="Chao Y."/>
            <person name="Chu M."/>
            <person name="Cheng C."/>
            <person name="Hour A."/>
            <person name="Lee P."/>
            <person name="Lin S."/>
            <person name="Lin Y."/>
            <person name="Liou J."/>
            <person name="Liu S."/>
            <person name="Hsing Y."/>
            <person name="Raghuvanshi S."/>
            <person name="Mohanty A."/>
            <person name="Bharti A.K."/>
            <person name="Gaur A."/>
            <person name="Gupta V."/>
            <person name="Kumar D."/>
            <person name="Ravi V."/>
            <person name="Vij S."/>
            <person name="Kapur A."/>
            <person name="Khurana P."/>
            <person name="Khurana P."/>
            <person name="Khurana J.P."/>
            <person name="Tyagi A.K."/>
            <person name="Gaikwad K."/>
            <person name="Singh A."/>
            <person name="Dalal V."/>
            <person name="Srivastava S."/>
            <person name="Dixit A."/>
            <person name="Pal A.K."/>
            <person name="Ghazi I.A."/>
            <person name="Yadav M."/>
            <person name="Pandit A."/>
            <person name="Bhargava A."/>
            <person name="Sureshbabu K."/>
            <person name="Batra K."/>
            <person name="Sharma T.R."/>
            <person name="Mohapatra T."/>
            <person name="Singh N.K."/>
            <person name="Messing J."/>
            <person name="Nelson A.B."/>
            <person name="Fuks G."/>
            <person name="Kavchok S."/>
            <person name="Keizer G."/>
            <person name="Linton E."/>
            <person name="Llaca V."/>
            <person name="Song R."/>
            <person name="Tanyolac B."/>
            <person name="Young S."/>
            <person name="Ho-Il K."/>
            <person name="Hahn J.H."/>
            <person name="Sangsakoo G."/>
            <person name="Vanavichit A."/>
            <person name="de Mattos Luiz.A.T."/>
            <person name="Zimmer P.D."/>
            <person name="Malone G."/>
            <person name="Dellagostin O."/>
            <person name="de Oliveira A.C."/>
            <person name="Bevan M."/>
            <person name="Bancroft I."/>
            <person name="Minx P."/>
            <person name="Cordum H."/>
            <person name="Wilson R."/>
            <person name="Cheng Z."/>
            <person name="Jin W."/>
            <person name="Jiang J."/>
            <person name="Leong S.A."/>
            <person name="Iwama H."/>
            <person name="Gojobori T."/>
            <person name="Itoh T."/>
            <person name="Niimura Y."/>
            <person name="Fujii Y."/>
            <person name="Habara T."/>
            <person name="Sakai H."/>
            <person name="Sato Y."/>
            <person name="Wilson G."/>
            <person name="Kumar K."/>
            <person name="McCouch S."/>
            <person name="Juretic N."/>
            <person name="Hoen D."/>
            <person name="Wright S."/>
            <person name="Bruskiewich R."/>
            <person name="Bureau T."/>
            <person name="Miyao A."/>
            <person name="Hirochika H."/>
            <person name="Nishikawa T."/>
            <person name="Kadowaki K."/>
            <person name="Sugiura M."/>
            <person name="Burr B."/>
            <person name="Sasaki T."/>
        </authorList>
    </citation>
    <scope>NUCLEOTIDE SEQUENCE [LARGE SCALE GENOMIC DNA]</scope>
    <source>
        <strain evidence="3">cv. Nipponbare</strain>
    </source>
</reference>
<feature type="region of interest" description="Disordered" evidence="1">
    <location>
        <begin position="51"/>
        <end position="70"/>
    </location>
</feature>
<accession>A0A0P0V6M3</accession>
<organism evidence="2 3">
    <name type="scientific">Oryza sativa subsp. japonica</name>
    <name type="common">Rice</name>
    <dbReference type="NCBI Taxonomy" id="39947"/>
    <lineage>
        <taxon>Eukaryota</taxon>
        <taxon>Viridiplantae</taxon>
        <taxon>Streptophyta</taxon>
        <taxon>Embryophyta</taxon>
        <taxon>Tracheophyta</taxon>
        <taxon>Spermatophyta</taxon>
        <taxon>Magnoliopsida</taxon>
        <taxon>Liliopsida</taxon>
        <taxon>Poales</taxon>
        <taxon>Poaceae</taxon>
        <taxon>BOP clade</taxon>
        <taxon>Oryzoideae</taxon>
        <taxon>Oryzeae</taxon>
        <taxon>Oryzinae</taxon>
        <taxon>Oryza</taxon>
        <taxon>Oryza sativa</taxon>
    </lineage>
</organism>
<dbReference type="EMBL" id="AP014957">
    <property type="protein sequence ID" value="BAS73742.1"/>
    <property type="molecule type" value="Genomic_DNA"/>
</dbReference>
<name>A0A0P0V6M3_ORYSJ</name>
<dbReference type="InParanoid" id="A0A0P0V6M3"/>
<evidence type="ECO:0000313" key="3">
    <source>
        <dbReference type="Proteomes" id="UP000059680"/>
    </source>
</evidence>
<dbReference type="PaxDb" id="39947-A0A0P0V6M3"/>
<dbReference type="Gramene" id="Os01t0685600-01">
    <property type="protein sequence ID" value="Os01t0685600-01"/>
    <property type="gene ID" value="Os01g0685600"/>
</dbReference>
<gene>
    <name evidence="2" type="ordered locus">Os01g0685600</name>
    <name evidence="2" type="ORF">OSNPB_010685600</name>
</gene>
<sequence length="88" mass="9361">MGEREVAHRQAEQSSSGSPPATGRWAHLRQSARAAAGCGCSWAARRIRARAGAAVGGPTSSRAGQQQQQSNRLIQSLLFVLSTLKIVY</sequence>
<protein>
    <submittedName>
        <fullName evidence="2">Os01g0685600 protein</fullName>
    </submittedName>
</protein>
<evidence type="ECO:0000256" key="1">
    <source>
        <dbReference type="SAM" id="MobiDB-lite"/>
    </source>
</evidence>
<dbReference type="SMR" id="A0A0P0V6M3"/>
<evidence type="ECO:0000313" key="2">
    <source>
        <dbReference type="EMBL" id="BAS73742.1"/>
    </source>
</evidence>
<dbReference type="AlphaFoldDB" id="A0A0P0V6M3"/>
<keyword evidence="3" id="KW-1185">Reference proteome</keyword>
<feature type="region of interest" description="Disordered" evidence="1">
    <location>
        <begin position="1"/>
        <end position="28"/>
    </location>
</feature>
<proteinExistence type="predicted"/>
<reference evidence="2 3" key="3">
    <citation type="journal article" date="2013" name="Rice">
        <title>Improvement of the Oryza sativa Nipponbare reference genome using next generation sequence and optical map data.</title>
        <authorList>
            <person name="Kawahara Y."/>
            <person name="de la Bastide M."/>
            <person name="Hamilton J.P."/>
            <person name="Kanamori H."/>
            <person name="McCombie W.R."/>
            <person name="Ouyang S."/>
            <person name="Schwartz D.C."/>
            <person name="Tanaka T."/>
            <person name="Wu J."/>
            <person name="Zhou S."/>
            <person name="Childs K.L."/>
            <person name="Davidson R.M."/>
            <person name="Lin H."/>
            <person name="Quesada-Ocampo L."/>
            <person name="Vaillancourt B."/>
            <person name="Sakai H."/>
            <person name="Lee S.S."/>
            <person name="Kim J."/>
            <person name="Numa H."/>
            <person name="Itoh T."/>
            <person name="Buell C.R."/>
            <person name="Matsumoto T."/>
        </authorList>
    </citation>
    <scope>NUCLEOTIDE SEQUENCE [LARGE SCALE GENOMIC DNA]</scope>
    <source>
        <strain evidence="3">cv. Nipponbare</strain>
    </source>
</reference>
<dbReference type="Proteomes" id="UP000059680">
    <property type="component" value="Chromosome 1"/>
</dbReference>